<sequence>MLYIRFVCSWELFENVVCYRNIKQALGPGFLTYKMSILAKMIRALILSNVFLDSQTFTQILRDITELEPAVGSPEQIVYIPTPTLNCTEIHPRTGAIGSLHGFCEGYAYETIVPYSQDVFTHKPQTETLNGLSTPLTQDRWTPPIKHQRTIRAQIHRSASPEQYYWEGIHETALQGQGSQATDQADAIIRVAQRHVPEFSELLQNSPLQKSRDSSPAYKDIQEATHLDPEEAPKTPVTRTAKPDDFKVLNDISEVDDLMFCEVANLIEAANSGGATASCEIDQAVLFKAFTQGLKSRKALLQRRMGILFEHQYNQDVSFWRRELPRMLNNSRVKTTPLHTDWARIERPNFSQDSL</sequence>
<name>A0A8U1C0X7_SALNM</name>
<gene>
    <name evidence="2" type="primary">LOC120058748</name>
</gene>
<dbReference type="Proteomes" id="UP000808372">
    <property type="component" value="Chromosome 14"/>
</dbReference>
<keyword evidence="1" id="KW-1185">Reference proteome</keyword>
<protein>
    <submittedName>
        <fullName evidence="2">Uncharacterized protein LOC120058748</fullName>
    </submittedName>
</protein>
<dbReference type="GeneID" id="120058748"/>
<evidence type="ECO:0000313" key="1">
    <source>
        <dbReference type="Proteomes" id="UP000808372"/>
    </source>
</evidence>
<proteinExistence type="predicted"/>
<organism evidence="1 2">
    <name type="scientific">Salvelinus namaycush</name>
    <name type="common">Lake trout</name>
    <name type="synonym">Salmo namaycush</name>
    <dbReference type="NCBI Taxonomy" id="8040"/>
    <lineage>
        <taxon>Eukaryota</taxon>
        <taxon>Metazoa</taxon>
        <taxon>Chordata</taxon>
        <taxon>Craniata</taxon>
        <taxon>Vertebrata</taxon>
        <taxon>Euteleostomi</taxon>
        <taxon>Actinopterygii</taxon>
        <taxon>Neopterygii</taxon>
        <taxon>Teleostei</taxon>
        <taxon>Protacanthopterygii</taxon>
        <taxon>Salmoniformes</taxon>
        <taxon>Salmonidae</taxon>
        <taxon>Salmoninae</taxon>
        <taxon>Salvelinus</taxon>
    </lineage>
</organism>
<dbReference type="RefSeq" id="XP_038863417.1">
    <property type="nucleotide sequence ID" value="XM_039007489.1"/>
</dbReference>
<dbReference type="AlphaFoldDB" id="A0A8U1C0X7"/>
<accession>A0A8U1C0X7</accession>
<evidence type="ECO:0000313" key="2">
    <source>
        <dbReference type="RefSeq" id="XP_038863417.1"/>
    </source>
</evidence>
<dbReference type="KEGG" id="snh:120058748"/>
<reference evidence="2" key="1">
    <citation type="submission" date="2025-08" db="UniProtKB">
        <authorList>
            <consortium name="RefSeq"/>
        </authorList>
    </citation>
    <scope>IDENTIFICATION</scope>
    <source>
        <tissue evidence="2">White muscle</tissue>
    </source>
</reference>